<gene>
    <name evidence="1" type="ORF">R3P38DRAFT_3040887</name>
</gene>
<keyword evidence="2" id="KW-1185">Reference proteome</keyword>
<reference evidence="1 2" key="1">
    <citation type="journal article" date="2024" name="J Genomics">
        <title>Draft genome sequencing and assembly of Favolaschia claudopus CIRM-BRFM 2984 isolated from oak limbs.</title>
        <authorList>
            <person name="Navarro D."/>
            <person name="Drula E."/>
            <person name="Chaduli D."/>
            <person name="Cazenave R."/>
            <person name="Ahrendt S."/>
            <person name="Wang J."/>
            <person name="Lipzen A."/>
            <person name="Daum C."/>
            <person name="Barry K."/>
            <person name="Grigoriev I.V."/>
            <person name="Favel A."/>
            <person name="Rosso M.N."/>
            <person name="Martin F."/>
        </authorList>
    </citation>
    <scope>NUCLEOTIDE SEQUENCE [LARGE SCALE GENOMIC DNA]</scope>
    <source>
        <strain evidence="1 2">CIRM-BRFM 2984</strain>
    </source>
</reference>
<dbReference type="Proteomes" id="UP001362999">
    <property type="component" value="Unassembled WGS sequence"/>
</dbReference>
<evidence type="ECO:0000313" key="1">
    <source>
        <dbReference type="EMBL" id="KAK7006010.1"/>
    </source>
</evidence>
<proteinExistence type="predicted"/>
<evidence type="ECO:0008006" key="3">
    <source>
        <dbReference type="Google" id="ProtNLM"/>
    </source>
</evidence>
<accession>A0AAW0ABW7</accession>
<comment type="caution">
    <text evidence="1">The sequence shown here is derived from an EMBL/GenBank/DDBJ whole genome shotgun (WGS) entry which is preliminary data.</text>
</comment>
<dbReference type="AlphaFoldDB" id="A0AAW0ABW7"/>
<evidence type="ECO:0000313" key="2">
    <source>
        <dbReference type="Proteomes" id="UP001362999"/>
    </source>
</evidence>
<organism evidence="1 2">
    <name type="scientific">Favolaschia claudopus</name>
    <dbReference type="NCBI Taxonomy" id="2862362"/>
    <lineage>
        <taxon>Eukaryota</taxon>
        <taxon>Fungi</taxon>
        <taxon>Dikarya</taxon>
        <taxon>Basidiomycota</taxon>
        <taxon>Agaricomycotina</taxon>
        <taxon>Agaricomycetes</taxon>
        <taxon>Agaricomycetidae</taxon>
        <taxon>Agaricales</taxon>
        <taxon>Marasmiineae</taxon>
        <taxon>Mycenaceae</taxon>
        <taxon>Favolaschia</taxon>
    </lineage>
</organism>
<name>A0AAW0ABW7_9AGAR</name>
<sequence length="99" mass="11035">MAGPLRMASSSLFCCFPCLTQHSFAGFCVQRLQIRNCRKILDNSGFRWGGSFLTLTTMSCYCLAGFEKKKLTDQNSKMINQNTKIGNRTQDISVIPLGS</sequence>
<protein>
    <recommendedName>
        <fullName evidence="3">Secreted protein</fullName>
    </recommendedName>
</protein>
<dbReference type="EMBL" id="JAWWNJ010000077">
    <property type="protein sequence ID" value="KAK7006010.1"/>
    <property type="molecule type" value="Genomic_DNA"/>
</dbReference>